<evidence type="ECO:0000256" key="3">
    <source>
        <dbReference type="ARBA" id="ARBA00022801"/>
    </source>
</evidence>
<evidence type="ECO:0000256" key="2">
    <source>
        <dbReference type="ARBA" id="ARBA00022670"/>
    </source>
</evidence>
<reference evidence="7 8" key="1">
    <citation type="journal article" date="2019" name="Int. J. Syst. Evol. Microbiol.">
        <title>The Global Catalogue of Microorganisms (GCM) 10K type strain sequencing project: providing services to taxonomists for standard genome sequencing and annotation.</title>
        <authorList>
            <consortium name="The Broad Institute Genomics Platform"/>
            <consortium name="The Broad Institute Genome Sequencing Center for Infectious Disease"/>
            <person name="Wu L."/>
            <person name="Ma J."/>
        </authorList>
    </citation>
    <scope>NUCLEOTIDE SEQUENCE [LARGE SCALE GENOMIC DNA]</scope>
    <source>
        <strain evidence="7 8">JCM 14900</strain>
    </source>
</reference>
<dbReference type="PANTHER" id="PTHR43806">
    <property type="entry name" value="PEPTIDASE S8"/>
    <property type="match status" value="1"/>
</dbReference>
<dbReference type="CDD" id="cd00306">
    <property type="entry name" value="Peptidases_S8_S53"/>
    <property type="match status" value="1"/>
</dbReference>
<keyword evidence="8" id="KW-1185">Reference proteome</keyword>
<keyword evidence="3 5" id="KW-0378">Hydrolase</keyword>
<name>A0ABN2PRN9_9MICO</name>
<dbReference type="InterPro" id="IPR023828">
    <property type="entry name" value="Peptidase_S8_Ser-AS"/>
</dbReference>
<feature type="active site" description="Charge relay system" evidence="5">
    <location>
        <position position="460"/>
    </location>
</feature>
<comment type="caution">
    <text evidence="7">The sequence shown here is derived from an EMBL/GenBank/DDBJ whole genome shotgun (WGS) entry which is preliminary data.</text>
</comment>
<dbReference type="Pfam" id="PF00082">
    <property type="entry name" value="Peptidase_S8"/>
    <property type="match status" value="1"/>
</dbReference>
<evidence type="ECO:0000259" key="6">
    <source>
        <dbReference type="Pfam" id="PF00082"/>
    </source>
</evidence>
<dbReference type="Proteomes" id="UP001501343">
    <property type="component" value="Unassembled WGS sequence"/>
</dbReference>
<keyword evidence="2 5" id="KW-0645">Protease</keyword>
<protein>
    <recommendedName>
        <fullName evidence="6">Peptidase S8/S53 domain-containing protein</fullName>
    </recommendedName>
</protein>
<dbReference type="PANTHER" id="PTHR43806:SF11">
    <property type="entry name" value="CEREVISIN-RELATED"/>
    <property type="match status" value="1"/>
</dbReference>
<evidence type="ECO:0000313" key="7">
    <source>
        <dbReference type="EMBL" id="GAA1930272.1"/>
    </source>
</evidence>
<organism evidence="7 8">
    <name type="scientific">Microbacterium aoyamense</name>
    <dbReference type="NCBI Taxonomy" id="344166"/>
    <lineage>
        <taxon>Bacteria</taxon>
        <taxon>Bacillati</taxon>
        <taxon>Actinomycetota</taxon>
        <taxon>Actinomycetes</taxon>
        <taxon>Micrococcales</taxon>
        <taxon>Microbacteriaceae</taxon>
        <taxon>Microbacterium</taxon>
    </lineage>
</organism>
<dbReference type="RefSeq" id="WP_248148228.1">
    <property type="nucleotide sequence ID" value="NZ_BAAAOF010000004.1"/>
</dbReference>
<comment type="similarity">
    <text evidence="1 5">Belongs to the peptidase S8 family.</text>
</comment>
<dbReference type="PROSITE" id="PS00138">
    <property type="entry name" value="SUBTILASE_SER"/>
    <property type="match status" value="1"/>
</dbReference>
<proteinExistence type="inferred from homology"/>
<dbReference type="PROSITE" id="PS51892">
    <property type="entry name" value="SUBTILASE"/>
    <property type="match status" value="1"/>
</dbReference>
<dbReference type="InterPro" id="IPR015500">
    <property type="entry name" value="Peptidase_S8_subtilisin-rel"/>
</dbReference>
<accession>A0ABN2PRN9</accession>
<evidence type="ECO:0000256" key="4">
    <source>
        <dbReference type="ARBA" id="ARBA00022825"/>
    </source>
</evidence>
<sequence length="500" mass="53530">MVDEPNRNPDPAGSWKNDRLRWSILDPAGEKRDSVFSTVYVSDELLIDPSATGDNEDPFGDLQDLARLAGWTLDRRAPGDESDGEERFTGASETFRVYLGVAPSSDQRTTAAVAETPDAWQLLRQARANGKGAGVSLNHVITTDSFESNPFKMNPFKMNPFKMNPFKMNGTTVGMDTYASPGFGGRQPVAYLGETPRRSGDAKRRPVVAIFDTGCGRHPWFTPDVMIDPVLKGGEPIGLANPLTDPERHPSLGRPLEGWLDDAAGHGTFIAGIVRQESPDAWILPVRIADGEGVILEYELLGALGRLLTLMETPEAQGGRHVDVLNLSFSFFSETPQDPSTASELSTLLTKIRARGCVVVCSAGNDATDRPVSPATLGGGDPAHIVVGALNPSRRSVALFSNIGPWVTTWAQGVSIVSTQPTVFDGSIQAGTRDDLYGRRRETLDVDEFAGGFAVWSGTSFAAPVVAGRIAAQLAAGLDPADAVAQVLQQGESEDASRDL</sequence>
<dbReference type="InterPro" id="IPR036852">
    <property type="entry name" value="Peptidase_S8/S53_dom_sf"/>
</dbReference>
<dbReference type="EMBL" id="BAAAOF010000004">
    <property type="protein sequence ID" value="GAA1930272.1"/>
    <property type="molecule type" value="Genomic_DNA"/>
</dbReference>
<keyword evidence="4 5" id="KW-0720">Serine protease</keyword>
<feature type="active site" description="Charge relay system" evidence="5">
    <location>
        <position position="212"/>
    </location>
</feature>
<evidence type="ECO:0000256" key="5">
    <source>
        <dbReference type="PROSITE-ProRule" id="PRU01240"/>
    </source>
</evidence>
<dbReference type="PRINTS" id="PR00723">
    <property type="entry name" value="SUBTILISIN"/>
</dbReference>
<dbReference type="Gene3D" id="3.40.50.200">
    <property type="entry name" value="Peptidase S8/S53 domain"/>
    <property type="match status" value="1"/>
</dbReference>
<evidence type="ECO:0000256" key="1">
    <source>
        <dbReference type="ARBA" id="ARBA00011073"/>
    </source>
</evidence>
<evidence type="ECO:0000313" key="8">
    <source>
        <dbReference type="Proteomes" id="UP001501343"/>
    </source>
</evidence>
<feature type="domain" description="Peptidase S8/S53" evidence="6">
    <location>
        <begin position="205"/>
        <end position="472"/>
    </location>
</feature>
<gene>
    <name evidence="7" type="ORF">GCM10009775_22930</name>
</gene>
<dbReference type="SUPFAM" id="SSF52743">
    <property type="entry name" value="Subtilisin-like"/>
    <property type="match status" value="1"/>
</dbReference>
<dbReference type="InterPro" id="IPR000209">
    <property type="entry name" value="Peptidase_S8/S53_dom"/>
</dbReference>
<feature type="active site" description="Charge relay system" evidence="5">
    <location>
        <position position="266"/>
    </location>
</feature>
<dbReference type="InterPro" id="IPR050131">
    <property type="entry name" value="Peptidase_S8_subtilisin-like"/>
</dbReference>